<organism evidence="2 3">
    <name type="scientific">Pragia fontium DSM 5563 = ATCC 49100</name>
    <dbReference type="NCBI Taxonomy" id="1122977"/>
    <lineage>
        <taxon>Bacteria</taxon>
        <taxon>Pseudomonadati</taxon>
        <taxon>Pseudomonadota</taxon>
        <taxon>Gammaproteobacteria</taxon>
        <taxon>Enterobacterales</taxon>
        <taxon>Budviciaceae</taxon>
        <taxon>Pragia</taxon>
    </lineage>
</organism>
<dbReference type="EMBL" id="FOLW01000003">
    <property type="protein sequence ID" value="SFC63281.1"/>
    <property type="molecule type" value="Genomic_DNA"/>
</dbReference>
<dbReference type="SUPFAM" id="SSF89155">
    <property type="entry name" value="TorD-like"/>
    <property type="match status" value="1"/>
</dbReference>
<dbReference type="PANTHER" id="PTHR34227">
    <property type="entry name" value="CHAPERONE PROTEIN YCDY"/>
    <property type="match status" value="1"/>
</dbReference>
<accession>A0AAJ4W9U4</accession>
<protein>
    <submittedName>
        <fullName evidence="2">Chaperone TorD involved in molybdoenzyme TorA maturation</fullName>
    </submittedName>
</protein>
<dbReference type="AlphaFoldDB" id="A0AAJ4W9U4"/>
<gene>
    <name evidence="2" type="ORF">SAMN02745723_103164</name>
</gene>
<evidence type="ECO:0000313" key="2">
    <source>
        <dbReference type="EMBL" id="SFC63281.1"/>
    </source>
</evidence>
<dbReference type="Proteomes" id="UP000226420">
    <property type="component" value="Unassembled WGS sequence"/>
</dbReference>
<dbReference type="Gene3D" id="1.10.3480.10">
    <property type="entry name" value="TorD-like"/>
    <property type="match status" value="1"/>
</dbReference>
<dbReference type="InterPro" id="IPR036411">
    <property type="entry name" value="TorD-like_sf"/>
</dbReference>
<proteinExistence type="predicted"/>
<keyword evidence="1" id="KW-0143">Chaperone</keyword>
<dbReference type="PIRSF" id="PIRSF004690">
    <property type="entry name" value="DmsD"/>
    <property type="match status" value="1"/>
</dbReference>
<reference evidence="2 3" key="1">
    <citation type="submission" date="2016-10" db="EMBL/GenBank/DDBJ databases">
        <authorList>
            <person name="Varghese N."/>
            <person name="Submissions S."/>
        </authorList>
    </citation>
    <scope>NUCLEOTIDE SEQUENCE [LARGE SCALE GENOMIC DNA]</scope>
    <source>
        <strain evidence="2 3">DSM 5563</strain>
    </source>
</reference>
<name>A0AAJ4W9U4_9GAMM</name>
<comment type="caution">
    <text evidence="2">The sequence shown here is derived from an EMBL/GenBank/DDBJ whole genome shotgun (WGS) entry which is preliminary data.</text>
</comment>
<dbReference type="InterPro" id="IPR026269">
    <property type="entry name" value="DmsD-type"/>
</dbReference>
<dbReference type="InterPro" id="IPR050289">
    <property type="entry name" value="TorD/DmsD_chaperones"/>
</dbReference>
<sequence>MTLLNTTIPRIIGACFYYPPYSNSFSQLTGALSELADLFPWPQPALIRQHAEQISQVDLALLDYDYSVLFEGQGEMPAPPWSSVYLEQDNLLMGESTQRYREFLLSNGVVTDTENPEPDDQFGLMLMAFAYLLESDKSQAAIELLSQYILPWAGRYLQLVSQYDSGQRFYPLLAQIADIYLQTLQQQLDLNEKPTDLYL</sequence>
<evidence type="ECO:0000256" key="1">
    <source>
        <dbReference type="ARBA" id="ARBA00023186"/>
    </source>
</evidence>
<dbReference type="RefSeq" id="WP_126468092.1">
    <property type="nucleotide sequence ID" value="NZ_FOLW01000003.1"/>
</dbReference>
<dbReference type="PANTHER" id="PTHR34227:SF13">
    <property type="entry name" value="TAT PROOFREADING CHAPERONE DMSD-RELATED"/>
    <property type="match status" value="1"/>
</dbReference>
<dbReference type="InterPro" id="IPR020945">
    <property type="entry name" value="DMSO/NO3_reduct_chaperone"/>
</dbReference>
<dbReference type="Pfam" id="PF02613">
    <property type="entry name" value="Nitrate_red_del"/>
    <property type="match status" value="1"/>
</dbReference>
<evidence type="ECO:0000313" key="3">
    <source>
        <dbReference type="Proteomes" id="UP000226420"/>
    </source>
</evidence>